<evidence type="ECO:0000313" key="2">
    <source>
        <dbReference type="EMBL" id="KKB48143.1"/>
    </source>
</evidence>
<dbReference type="HOGENOM" id="CLU_942845_0_0_10"/>
<sequence length="295" mass="32717">MKKIFTLLCSALFLFAATSCQQKAQKLLLAGSGWNKVVIIDKNTKQIEWEHPIQKGWECNSAVATPDGNILFAYKKGAKLITRDQKELWNIPAPDTCEMQTARVLPDGNYLLAWCGHPAKIMEVSPKGEILSETVYETGIDHPHAQFRQVNKNKAGNYLMPLFATSEVREISPAGELVKTTKLEGTPYSTVLLNNGNYMVACGDGHSLMEVNLDKGEIIRRIGEKDIEGVSLFFVAQLLPTSNNGLYICNWQGHDPSAKESNNPQLMEIDGNNKVIWSLNDNDTFGMISSVCPID</sequence>
<name>A0A0F5IRP7_9BACT</name>
<feature type="chain" id="PRO_5002488310" description="WD40 repeat domain-containing protein" evidence="1">
    <location>
        <begin position="25"/>
        <end position="295"/>
    </location>
</feature>
<evidence type="ECO:0000256" key="1">
    <source>
        <dbReference type="SAM" id="SignalP"/>
    </source>
</evidence>
<dbReference type="RefSeq" id="WP_010802815.1">
    <property type="nucleotide sequence ID" value="NZ_KQ033913.1"/>
</dbReference>
<dbReference type="InterPro" id="IPR011044">
    <property type="entry name" value="Quino_amine_DH_bsu"/>
</dbReference>
<dbReference type="PATRIC" id="fig|927665.4.peg.4340"/>
<dbReference type="GeneID" id="69980837"/>
<gene>
    <name evidence="2" type="ORF">HMPREF1535_04227</name>
</gene>
<protein>
    <recommendedName>
        <fullName evidence="4">WD40 repeat domain-containing protein</fullName>
    </recommendedName>
</protein>
<dbReference type="STRING" id="927665.HMPREF1535_04227"/>
<proteinExistence type="predicted"/>
<dbReference type="InterPro" id="IPR054550">
    <property type="entry name" value="Mala_s_1-like"/>
</dbReference>
<dbReference type="EMBL" id="AQHV01000022">
    <property type="protein sequence ID" value="KKB48143.1"/>
    <property type="molecule type" value="Genomic_DNA"/>
</dbReference>
<dbReference type="SUPFAM" id="SSF50969">
    <property type="entry name" value="YVTN repeat-like/Quinoprotein amine dehydrogenase"/>
    <property type="match status" value="1"/>
</dbReference>
<reference evidence="2 3" key="1">
    <citation type="submission" date="2013-04" db="EMBL/GenBank/DDBJ databases">
        <title>The Genome Sequence of Parabacteroides goldsteinii DSM 19448.</title>
        <authorList>
            <consortium name="The Broad Institute Genomics Platform"/>
            <person name="Earl A."/>
            <person name="Ward D."/>
            <person name="Feldgarden M."/>
            <person name="Gevers D."/>
            <person name="Martens E."/>
            <person name="Sakamoto M."/>
            <person name="Benno Y."/>
            <person name="Song Y."/>
            <person name="Liu C."/>
            <person name="Lee J."/>
            <person name="Bolanos M."/>
            <person name="Vaisanen M.L."/>
            <person name="Finegold S.M."/>
            <person name="Walker B."/>
            <person name="Young S."/>
            <person name="Zeng Q."/>
            <person name="Gargeya S."/>
            <person name="Fitzgerald M."/>
            <person name="Haas B."/>
            <person name="Abouelleil A."/>
            <person name="Allen A.W."/>
            <person name="Alvarado L."/>
            <person name="Arachchi H.M."/>
            <person name="Berlin A.M."/>
            <person name="Chapman S.B."/>
            <person name="Gainer-Dewar J."/>
            <person name="Goldberg J."/>
            <person name="Griggs A."/>
            <person name="Gujja S."/>
            <person name="Hansen M."/>
            <person name="Howarth C."/>
            <person name="Imamovic A."/>
            <person name="Ireland A."/>
            <person name="Larimer J."/>
            <person name="McCowan C."/>
            <person name="Murphy C."/>
            <person name="Pearson M."/>
            <person name="Poon T.W."/>
            <person name="Priest M."/>
            <person name="Roberts A."/>
            <person name="Saif S."/>
            <person name="Shea T."/>
            <person name="Sisk P."/>
            <person name="Sykes S."/>
            <person name="Wortman J."/>
            <person name="Nusbaum C."/>
            <person name="Birren B."/>
        </authorList>
    </citation>
    <scope>NUCLEOTIDE SEQUENCE [LARGE SCALE GENOMIC DNA]</scope>
    <source>
        <strain evidence="2 3">DSM 19448</strain>
    </source>
</reference>
<organism evidence="2 3">
    <name type="scientific">Parabacteroides goldsteinii DSM 19448 = WAL 12034</name>
    <dbReference type="NCBI Taxonomy" id="927665"/>
    <lineage>
        <taxon>Bacteria</taxon>
        <taxon>Pseudomonadati</taxon>
        <taxon>Bacteroidota</taxon>
        <taxon>Bacteroidia</taxon>
        <taxon>Bacteroidales</taxon>
        <taxon>Tannerellaceae</taxon>
        <taxon>Parabacteroides</taxon>
    </lineage>
</organism>
<dbReference type="AlphaFoldDB" id="A0A0F5IRP7"/>
<dbReference type="Proteomes" id="UP000033047">
    <property type="component" value="Unassembled WGS sequence"/>
</dbReference>
<evidence type="ECO:0000313" key="3">
    <source>
        <dbReference type="Proteomes" id="UP000033047"/>
    </source>
</evidence>
<keyword evidence="1" id="KW-0732">Signal</keyword>
<feature type="signal peptide" evidence="1">
    <location>
        <begin position="1"/>
        <end position="24"/>
    </location>
</feature>
<evidence type="ECO:0008006" key="4">
    <source>
        <dbReference type="Google" id="ProtNLM"/>
    </source>
</evidence>
<dbReference type="Pfam" id="PF22701">
    <property type="entry name" value="Mala_s_1-like"/>
    <property type="match status" value="1"/>
</dbReference>
<dbReference type="Gene3D" id="2.130.10.10">
    <property type="entry name" value="YVTN repeat-like/Quinoprotein amine dehydrogenase"/>
    <property type="match status" value="1"/>
</dbReference>
<comment type="caution">
    <text evidence="2">The sequence shown here is derived from an EMBL/GenBank/DDBJ whole genome shotgun (WGS) entry which is preliminary data.</text>
</comment>
<dbReference type="PROSITE" id="PS51257">
    <property type="entry name" value="PROKAR_LIPOPROTEIN"/>
    <property type="match status" value="1"/>
</dbReference>
<dbReference type="InterPro" id="IPR015943">
    <property type="entry name" value="WD40/YVTN_repeat-like_dom_sf"/>
</dbReference>
<accession>A0A0F5IRP7</accession>